<proteinExistence type="predicted"/>
<evidence type="ECO:0000313" key="3">
    <source>
        <dbReference type="EMBL" id="MBD2186632.1"/>
    </source>
</evidence>
<evidence type="ECO:0000259" key="2">
    <source>
        <dbReference type="PROSITE" id="PS51740"/>
    </source>
</evidence>
<dbReference type="SMART" id="SM00966">
    <property type="entry name" value="SpoVT_AbrB"/>
    <property type="match status" value="1"/>
</dbReference>
<dbReference type="SUPFAM" id="SSF89447">
    <property type="entry name" value="AbrB/MazE/MraZ-like"/>
    <property type="match status" value="1"/>
</dbReference>
<comment type="caution">
    <text evidence="3">The sequence shown here is derived from an EMBL/GenBank/DDBJ whole genome shotgun (WGS) entry which is preliminary data.</text>
</comment>
<dbReference type="Proteomes" id="UP000642094">
    <property type="component" value="Unassembled WGS sequence"/>
</dbReference>
<dbReference type="Gene3D" id="2.10.260.10">
    <property type="match status" value="1"/>
</dbReference>
<keyword evidence="1 3" id="KW-0238">DNA-binding</keyword>
<dbReference type="Pfam" id="PF04014">
    <property type="entry name" value="MazE_antitoxin"/>
    <property type="match status" value="1"/>
</dbReference>
<dbReference type="InterPro" id="IPR037914">
    <property type="entry name" value="SpoVT-AbrB_sf"/>
</dbReference>
<evidence type="ECO:0000313" key="4">
    <source>
        <dbReference type="Proteomes" id="UP000642094"/>
    </source>
</evidence>
<feature type="domain" description="SpoVT-AbrB" evidence="2">
    <location>
        <begin position="7"/>
        <end position="50"/>
    </location>
</feature>
<evidence type="ECO:0000256" key="1">
    <source>
        <dbReference type="PROSITE-ProRule" id="PRU01076"/>
    </source>
</evidence>
<dbReference type="EMBL" id="JACJQB010000001">
    <property type="protein sequence ID" value="MBD2186632.1"/>
    <property type="molecule type" value="Genomic_DNA"/>
</dbReference>
<dbReference type="PROSITE" id="PS51740">
    <property type="entry name" value="SPOVT_ABRB"/>
    <property type="match status" value="1"/>
</dbReference>
<dbReference type="InterPro" id="IPR007159">
    <property type="entry name" value="SpoVT-AbrB_dom"/>
</dbReference>
<protein>
    <submittedName>
        <fullName evidence="3">AbrB/MazE/SpoVT family DNA-binding domain-containing protein</fullName>
    </submittedName>
</protein>
<keyword evidence="4" id="KW-1185">Reference proteome</keyword>
<gene>
    <name evidence="3" type="ORF">H6F41_00565</name>
</gene>
<sequence length="86" mass="9948">MSTAIRTRIVKIGNSQGVRIPKLLLEQSGIHTEVEIEVEGDHLTIRQVRHPRAGWDQAFAQMSQNHDDVLLDEISTTEWDQAEWEW</sequence>
<name>A0ABR7ZSC9_9CYAN</name>
<reference evidence="3 4" key="1">
    <citation type="journal article" date="2020" name="ISME J.">
        <title>Comparative genomics reveals insights into cyanobacterial evolution and habitat adaptation.</title>
        <authorList>
            <person name="Chen M.Y."/>
            <person name="Teng W.K."/>
            <person name="Zhao L."/>
            <person name="Hu C.X."/>
            <person name="Zhou Y.K."/>
            <person name="Han B.P."/>
            <person name="Song L.R."/>
            <person name="Shu W.S."/>
        </authorList>
    </citation>
    <scope>NUCLEOTIDE SEQUENCE [LARGE SCALE GENOMIC DNA]</scope>
    <source>
        <strain evidence="3 4">FACHB-723</strain>
    </source>
</reference>
<accession>A0ABR7ZSC9</accession>
<organism evidence="3 4">
    <name type="scientific">Pseudanabaena mucicola FACHB-723</name>
    <dbReference type="NCBI Taxonomy" id="2692860"/>
    <lineage>
        <taxon>Bacteria</taxon>
        <taxon>Bacillati</taxon>
        <taxon>Cyanobacteriota</taxon>
        <taxon>Cyanophyceae</taxon>
        <taxon>Pseudanabaenales</taxon>
        <taxon>Pseudanabaenaceae</taxon>
        <taxon>Pseudanabaena</taxon>
    </lineage>
</organism>
<dbReference type="RefSeq" id="WP_190401522.1">
    <property type="nucleotide sequence ID" value="NZ_JACJQB010000001.1"/>
</dbReference>
<dbReference type="GO" id="GO:0003677">
    <property type="term" value="F:DNA binding"/>
    <property type="evidence" value="ECO:0007669"/>
    <property type="project" value="UniProtKB-KW"/>
</dbReference>